<dbReference type="CDD" id="cd00303">
    <property type="entry name" value="retropepsin_like"/>
    <property type="match status" value="1"/>
</dbReference>
<organism evidence="2 3">
    <name type="scientific">Ensete ventricosum</name>
    <name type="common">Abyssinian banana</name>
    <name type="synonym">Musa ensete</name>
    <dbReference type="NCBI Taxonomy" id="4639"/>
    <lineage>
        <taxon>Eukaryota</taxon>
        <taxon>Viridiplantae</taxon>
        <taxon>Streptophyta</taxon>
        <taxon>Embryophyta</taxon>
        <taxon>Tracheophyta</taxon>
        <taxon>Spermatophyta</taxon>
        <taxon>Magnoliopsida</taxon>
        <taxon>Liliopsida</taxon>
        <taxon>Zingiberales</taxon>
        <taxon>Musaceae</taxon>
        <taxon>Ensete</taxon>
    </lineage>
</organism>
<feature type="region of interest" description="Disordered" evidence="1">
    <location>
        <begin position="1"/>
        <end position="25"/>
    </location>
</feature>
<dbReference type="EMBL" id="AMZH03026853">
    <property type="protein sequence ID" value="RRT34421.1"/>
    <property type="molecule type" value="Genomic_DNA"/>
</dbReference>
<protein>
    <submittedName>
        <fullName evidence="2">Uncharacterized protein</fullName>
    </submittedName>
</protein>
<evidence type="ECO:0000313" key="2">
    <source>
        <dbReference type="EMBL" id="RRT34421.1"/>
    </source>
</evidence>
<proteinExistence type="predicted"/>
<dbReference type="Gene3D" id="2.40.70.10">
    <property type="entry name" value="Acid Proteases"/>
    <property type="match status" value="1"/>
</dbReference>
<name>A0A426X4L3_ENSVE</name>
<dbReference type="Proteomes" id="UP000287651">
    <property type="component" value="Unassembled WGS sequence"/>
</dbReference>
<accession>A0A426X4L3</accession>
<dbReference type="AlphaFoldDB" id="A0A426X4L3"/>
<comment type="caution">
    <text evidence="2">The sequence shown here is derived from an EMBL/GenBank/DDBJ whole genome shotgun (WGS) entry which is preliminary data.</text>
</comment>
<evidence type="ECO:0000256" key="1">
    <source>
        <dbReference type="SAM" id="MobiDB-lite"/>
    </source>
</evidence>
<reference evidence="2 3" key="1">
    <citation type="journal article" date="2014" name="Agronomy (Basel)">
        <title>A Draft Genome Sequence for Ensete ventricosum, the Drought-Tolerant Tree Against Hunger.</title>
        <authorList>
            <person name="Harrison J."/>
            <person name="Moore K.A."/>
            <person name="Paszkiewicz K."/>
            <person name="Jones T."/>
            <person name="Grant M."/>
            <person name="Ambacheew D."/>
            <person name="Muzemil S."/>
            <person name="Studholme D.J."/>
        </authorList>
    </citation>
    <scope>NUCLEOTIDE SEQUENCE [LARGE SCALE GENOMIC DNA]</scope>
</reference>
<dbReference type="InterPro" id="IPR021109">
    <property type="entry name" value="Peptidase_aspartic_dom_sf"/>
</dbReference>
<dbReference type="Pfam" id="PF08284">
    <property type="entry name" value="RVP_2"/>
    <property type="match status" value="1"/>
</dbReference>
<feature type="compositionally biased region" description="Acidic residues" evidence="1">
    <location>
        <begin position="1"/>
        <end position="19"/>
    </location>
</feature>
<evidence type="ECO:0000313" key="3">
    <source>
        <dbReference type="Proteomes" id="UP000287651"/>
    </source>
</evidence>
<sequence length="142" mass="16400">MIEPIEESNHEEEDIEYEQEDRGGTTTTDCMVQALAGYANLQMMKIRGFLKQQLITVLIDTGSINNFMNNKVDAWIILQIKECSRFDVKVADGRILKWDKTCPRVKLTLQGQEIITDFYLLPLNDYEIVHNIKWLSMLGDVS</sequence>
<gene>
    <name evidence="2" type="ORF">B296_00047388</name>
</gene>